<feature type="transmembrane region" description="Helical" evidence="1">
    <location>
        <begin position="206"/>
        <end position="227"/>
    </location>
</feature>
<name>A0A0L6UGT6_9BASI</name>
<keyword evidence="1" id="KW-0812">Transmembrane</keyword>
<dbReference type="VEuPathDB" id="FungiDB:VP01_675g3"/>
<keyword evidence="1" id="KW-1133">Transmembrane helix</keyword>
<protein>
    <submittedName>
        <fullName evidence="2">Uncharacterized protein</fullName>
    </submittedName>
</protein>
<organism evidence="2 3">
    <name type="scientific">Puccinia sorghi</name>
    <dbReference type="NCBI Taxonomy" id="27349"/>
    <lineage>
        <taxon>Eukaryota</taxon>
        <taxon>Fungi</taxon>
        <taxon>Dikarya</taxon>
        <taxon>Basidiomycota</taxon>
        <taxon>Pucciniomycotina</taxon>
        <taxon>Pucciniomycetes</taxon>
        <taxon>Pucciniales</taxon>
        <taxon>Pucciniaceae</taxon>
        <taxon>Puccinia</taxon>
    </lineage>
</organism>
<evidence type="ECO:0000313" key="3">
    <source>
        <dbReference type="Proteomes" id="UP000037035"/>
    </source>
</evidence>
<accession>A0A0L6UGT6</accession>
<dbReference type="EMBL" id="LAVV01012117">
    <property type="protein sequence ID" value="KNZ47000.1"/>
    <property type="molecule type" value="Genomic_DNA"/>
</dbReference>
<evidence type="ECO:0000256" key="1">
    <source>
        <dbReference type="SAM" id="Phobius"/>
    </source>
</evidence>
<feature type="transmembrane region" description="Helical" evidence="1">
    <location>
        <begin position="658"/>
        <end position="676"/>
    </location>
</feature>
<comment type="caution">
    <text evidence="2">The sequence shown here is derived from an EMBL/GenBank/DDBJ whole genome shotgun (WGS) entry which is preliminary data.</text>
</comment>
<feature type="transmembrane region" description="Helical" evidence="1">
    <location>
        <begin position="683"/>
        <end position="701"/>
    </location>
</feature>
<proteinExistence type="predicted"/>
<sequence length="873" mass="100281">MMSRIKITIFNKQHECEITLNKNFNHIETYLLFLETCHTFLKNCHMFLFLPKLLTKGKWKRPKVLMILNKAINKPHNANICMVQNTDSRYTTEYQGSQKNLDRLVSSSQRLHNRHKRLPFPPPLSFFSSAHSRFKLIQYLPPVTPTSVQPYMLSDLYPSSSCQKIPSNTLFHPPGTFMKTHVIRALVFQKHPCYPGLGSRGNLKHICLQALCVFLFYAHPLAIFIYVKNPQSFKKNIQNSKNLKKISISVFFSAINLNKMHLNKKTGQEILNGLYSFFLFTQKYSSQVQFYIKYSLMICCSVNQGPKQPLWMIVLSHCKLCQFSFKMPLGVQIPMEHLHSSCENLINLHCKQNLLNCLQLTCRNHCADCAVTVPKILHRTTCGVWMEAWLEIAACQLHAVDQVFCAVLIVPQSIIPENNFTISHLYQRSGKGKSSISLCSGSPPLVEMFGRHYDKCFDKSTWLVCAHILFPIETFLLLFLRISSLMKFLIDLFSESPEKNSKIKINTLLCVRRNHKPQQNQLNQLKNNLVKTIYHPPESLRPLMDVTKSPHLIDENHNNVRMWRGLTTSIISSFVFEFCFHMTFSCDTDFIDLKFEGSFVHFGALSLPDAKDMPCIYRRSKIVKELMERTLVGSSGLIGNIQIFEISSFLLIPEFHLIFSPSSILLHFIMVSLFSIHSGLKDFLIDYLLVILSMMCLLFNLSTATCSASFPKKEPQTFFSPIFGPFIRSTQSKFQHECSAGKFGCLSLGDHLWHFPGKCYCTGVPIGLVVSVLNVGCIKPIFMTEENGKCSGSNCPVIFLNGRYIATQHKNLIKKIDCRTIKISNYNKIIINIYFLHFLLNIKITFDKLIPLCEFDKLIKILIMKSTHKYIKI</sequence>
<dbReference type="Proteomes" id="UP000037035">
    <property type="component" value="Unassembled WGS sequence"/>
</dbReference>
<gene>
    <name evidence="2" type="ORF">VP01_675g3</name>
</gene>
<reference evidence="2 3" key="1">
    <citation type="submission" date="2015-08" db="EMBL/GenBank/DDBJ databases">
        <title>Next Generation Sequencing and Analysis of the Genome of Puccinia sorghi L Schw, the Causal Agent of Maize Common Rust.</title>
        <authorList>
            <person name="Rochi L."/>
            <person name="Burguener G."/>
            <person name="Darino M."/>
            <person name="Turjanski A."/>
            <person name="Kreff E."/>
            <person name="Dieguez M.J."/>
            <person name="Sacco F."/>
        </authorList>
    </citation>
    <scope>NUCLEOTIDE SEQUENCE [LARGE SCALE GENOMIC DNA]</scope>
    <source>
        <strain evidence="2 3">RO10H11247</strain>
    </source>
</reference>
<evidence type="ECO:0000313" key="2">
    <source>
        <dbReference type="EMBL" id="KNZ47000.1"/>
    </source>
</evidence>
<feature type="transmembrane region" description="Helical" evidence="1">
    <location>
        <begin position="461"/>
        <end position="480"/>
    </location>
</feature>
<keyword evidence="1" id="KW-0472">Membrane</keyword>
<dbReference type="AlphaFoldDB" id="A0A0L6UGT6"/>
<keyword evidence="3" id="KW-1185">Reference proteome</keyword>